<comment type="caution">
    <text evidence="2">The sequence shown here is derived from an EMBL/GenBank/DDBJ whole genome shotgun (WGS) entry which is preliminary data.</text>
</comment>
<gene>
    <name evidence="2" type="ORF">C2G38_336910</name>
</gene>
<feature type="transmembrane region" description="Helical" evidence="1">
    <location>
        <begin position="58"/>
        <end position="87"/>
    </location>
</feature>
<dbReference type="AlphaFoldDB" id="A0A397UMM0"/>
<organism evidence="2 3">
    <name type="scientific">Gigaspora rosea</name>
    <dbReference type="NCBI Taxonomy" id="44941"/>
    <lineage>
        <taxon>Eukaryota</taxon>
        <taxon>Fungi</taxon>
        <taxon>Fungi incertae sedis</taxon>
        <taxon>Mucoromycota</taxon>
        <taxon>Glomeromycotina</taxon>
        <taxon>Glomeromycetes</taxon>
        <taxon>Diversisporales</taxon>
        <taxon>Gigasporaceae</taxon>
        <taxon>Gigaspora</taxon>
    </lineage>
</organism>
<evidence type="ECO:0000313" key="2">
    <source>
        <dbReference type="EMBL" id="RIB08593.1"/>
    </source>
</evidence>
<evidence type="ECO:0000256" key="1">
    <source>
        <dbReference type="SAM" id="Phobius"/>
    </source>
</evidence>
<proteinExistence type="predicted"/>
<keyword evidence="1" id="KW-1133">Transmembrane helix</keyword>
<keyword evidence="3" id="KW-1185">Reference proteome</keyword>
<reference evidence="2 3" key="1">
    <citation type="submission" date="2018-06" db="EMBL/GenBank/DDBJ databases">
        <title>Comparative genomics reveals the genomic features of Rhizophagus irregularis, R. cerebriforme, R. diaphanum and Gigaspora rosea, and their symbiotic lifestyle signature.</title>
        <authorList>
            <person name="Morin E."/>
            <person name="San Clemente H."/>
            <person name="Chen E.C.H."/>
            <person name="De La Providencia I."/>
            <person name="Hainaut M."/>
            <person name="Kuo A."/>
            <person name="Kohler A."/>
            <person name="Murat C."/>
            <person name="Tang N."/>
            <person name="Roy S."/>
            <person name="Loubradou J."/>
            <person name="Henrissat B."/>
            <person name="Grigoriev I.V."/>
            <person name="Corradi N."/>
            <person name="Roux C."/>
            <person name="Martin F.M."/>
        </authorList>
    </citation>
    <scope>NUCLEOTIDE SEQUENCE [LARGE SCALE GENOMIC DNA]</scope>
    <source>
        <strain evidence="2 3">DAOM 194757</strain>
    </source>
</reference>
<sequence>MFLQIFLIISCFLEQFLLLQSILLLHIRLYFHSFHGLLFLRVRLILNKSLYLDLFFELVIYIFHFLFLRIILIGSFFILGGMILFHIHCKGCSSIEIGSRSQYRSWYFSSSSYVSTIFYCFAIHISTCFSYNSSRNFI</sequence>
<evidence type="ECO:0000313" key="3">
    <source>
        <dbReference type="Proteomes" id="UP000266673"/>
    </source>
</evidence>
<dbReference type="EMBL" id="QKWP01001490">
    <property type="protein sequence ID" value="RIB08593.1"/>
    <property type="molecule type" value="Genomic_DNA"/>
</dbReference>
<feature type="transmembrane region" description="Helical" evidence="1">
    <location>
        <begin position="107"/>
        <end position="131"/>
    </location>
</feature>
<keyword evidence="1" id="KW-0812">Transmembrane</keyword>
<protein>
    <submittedName>
        <fullName evidence="2">Uncharacterized protein</fullName>
    </submittedName>
</protein>
<accession>A0A397UMM0</accession>
<dbReference type="Proteomes" id="UP000266673">
    <property type="component" value="Unassembled WGS sequence"/>
</dbReference>
<name>A0A397UMM0_9GLOM</name>
<keyword evidence="1" id="KW-0472">Membrane</keyword>